<dbReference type="PIRSF" id="PIRSF000705">
    <property type="entry name" value="DNK"/>
    <property type="match status" value="1"/>
</dbReference>
<evidence type="ECO:0000313" key="4">
    <source>
        <dbReference type="Proteomes" id="UP000053091"/>
    </source>
</evidence>
<feature type="binding site" evidence="1">
    <location>
        <begin position="10"/>
        <end position="18"/>
    </location>
    <ligand>
        <name>ATP</name>
        <dbReference type="ChEBI" id="CHEBI:30616"/>
    </ligand>
</feature>
<keyword evidence="3" id="KW-0808">Transferase</keyword>
<dbReference type="Proteomes" id="UP000053091">
    <property type="component" value="Unassembled WGS sequence"/>
</dbReference>
<dbReference type="PANTHER" id="PTHR10513:SF46">
    <property type="entry name" value="DEOXYGUANOSINE KINASE"/>
    <property type="match status" value="1"/>
</dbReference>
<dbReference type="PANTHER" id="PTHR10513">
    <property type="entry name" value="DEOXYNUCLEOSIDE KINASE"/>
    <property type="match status" value="1"/>
</dbReference>
<dbReference type="InterPro" id="IPR002624">
    <property type="entry name" value="DCK/DGK"/>
</dbReference>
<dbReference type="AlphaFoldDB" id="A0A0S7C7B9"/>
<dbReference type="InterPro" id="IPR050566">
    <property type="entry name" value="Deoxyribonucleoside_kinase"/>
</dbReference>
<reference evidence="3" key="1">
    <citation type="journal article" date="2015" name="Genome Announc.">
        <title>Draft Genome Sequence of Bacteroidales Strain TBC1, a Novel Isolate from a Methanogenic Wastewater Treatment System.</title>
        <authorList>
            <person name="Tourlousse D.M."/>
            <person name="Matsuura N."/>
            <person name="Sun L."/>
            <person name="Toyonaga M."/>
            <person name="Kuroda K."/>
            <person name="Ohashi A."/>
            <person name="Cruz R."/>
            <person name="Yamaguchi T."/>
            <person name="Sekiguchi Y."/>
        </authorList>
    </citation>
    <scope>NUCLEOTIDE SEQUENCE [LARGE SCALE GENOMIC DNA]</scope>
    <source>
        <strain evidence="3">TBC1</strain>
    </source>
</reference>
<protein>
    <submittedName>
        <fullName evidence="3">Deoxyadenosine/deoxycytidine kinase</fullName>
    </submittedName>
</protein>
<dbReference type="EMBL" id="DF968183">
    <property type="protein sequence ID" value="GAP44895.1"/>
    <property type="molecule type" value="Genomic_DNA"/>
</dbReference>
<accession>A0A0S7C7B9</accession>
<dbReference type="Pfam" id="PF01712">
    <property type="entry name" value="dNK"/>
    <property type="match status" value="1"/>
</dbReference>
<evidence type="ECO:0000259" key="2">
    <source>
        <dbReference type="Pfam" id="PF01712"/>
    </source>
</evidence>
<keyword evidence="1" id="KW-0547">Nucleotide-binding</keyword>
<dbReference type="GO" id="GO:0005737">
    <property type="term" value="C:cytoplasm"/>
    <property type="evidence" value="ECO:0007669"/>
    <property type="project" value="TreeGrafter"/>
</dbReference>
<name>A0A0S7C7B9_9BACT</name>
<keyword evidence="1" id="KW-0067">ATP-binding</keyword>
<dbReference type="RefSeq" id="WP_062044828.1">
    <property type="nucleotide sequence ID" value="NZ_DF968183.1"/>
</dbReference>
<dbReference type="InterPro" id="IPR031314">
    <property type="entry name" value="DNK_dom"/>
</dbReference>
<dbReference type="GO" id="GO:0019136">
    <property type="term" value="F:deoxynucleoside kinase activity"/>
    <property type="evidence" value="ECO:0007669"/>
    <property type="project" value="InterPro"/>
</dbReference>
<keyword evidence="3" id="KW-0418">Kinase</keyword>
<dbReference type="STRING" id="1678841.TBC1_12709"/>
<feature type="binding site" evidence="1">
    <location>
        <begin position="181"/>
        <end position="183"/>
    </location>
    <ligand>
        <name>ATP</name>
        <dbReference type="ChEBI" id="CHEBI:30616"/>
    </ligand>
</feature>
<proteinExistence type="predicted"/>
<gene>
    <name evidence="3" type="ORF">TBC1_12709</name>
</gene>
<evidence type="ECO:0000313" key="3">
    <source>
        <dbReference type="EMBL" id="GAP44895.1"/>
    </source>
</evidence>
<dbReference type="OrthoDB" id="9776634at2"/>
<dbReference type="InterPro" id="IPR027417">
    <property type="entry name" value="P-loop_NTPase"/>
</dbReference>
<sequence length="210" mass="24462">MKYNFIAIEGTIGAGKTSLATMLSERLNARLILEQFEDNDFLPKFYRDPSKYAFPLELSFLASRFQQLKNELSVTDLFRPLTISDYFITKSLIFARKTLADDEYALYARLFNIINLSIPKPDLLVYLYVSVERLKSNIIQRGRSYEMDIEPAYLEKIQSGYFDYIRQQTGMRILIIDANRLDFVNIPDHFELLYKLILGDYPPGTHTITP</sequence>
<organism evidence="3">
    <name type="scientific">Lentimicrobium saccharophilum</name>
    <dbReference type="NCBI Taxonomy" id="1678841"/>
    <lineage>
        <taxon>Bacteria</taxon>
        <taxon>Pseudomonadati</taxon>
        <taxon>Bacteroidota</taxon>
        <taxon>Bacteroidia</taxon>
        <taxon>Bacteroidales</taxon>
        <taxon>Lentimicrobiaceae</taxon>
        <taxon>Lentimicrobium</taxon>
    </lineage>
</organism>
<dbReference type="SUPFAM" id="SSF52540">
    <property type="entry name" value="P-loop containing nucleoside triphosphate hydrolases"/>
    <property type="match status" value="1"/>
</dbReference>
<keyword evidence="4" id="KW-1185">Reference proteome</keyword>
<dbReference type="CDD" id="cd01673">
    <property type="entry name" value="dNK"/>
    <property type="match status" value="1"/>
</dbReference>
<dbReference type="GO" id="GO:0005524">
    <property type="term" value="F:ATP binding"/>
    <property type="evidence" value="ECO:0007669"/>
    <property type="project" value="UniProtKB-KW"/>
</dbReference>
<dbReference type="Gene3D" id="3.40.50.300">
    <property type="entry name" value="P-loop containing nucleotide triphosphate hydrolases"/>
    <property type="match status" value="1"/>
</dbReference>
<feature type="domain" description="Deoxynucleoside kinase" evidence="2">
    <location>
        <begin position="6"/>
        <end position="193"/>
    </location>
</feature>
<evidence type="ECO:0000256" key="1">
    <source>
        <dbReference type="PIRSR" id="PIRSR000705-3"/>
    </source>
</evidence>